<dbReference type="InterPro" id="IPR032675">
    <property type="entry name" value="LRR_dom_sf"/>
</dbReference>
<keyword evidence="2 5" id="KW-0732">Signal</keyword>
<evidence type="ECO:0000313" key="7">
    <source>
        <dbReference type="EMBL" id="OHT46364.1"/>
    </source>
</evidence>
<dbReference type="Pfam" id="PF18962">
    <property type="entry name" value="Por_Secre_tail"/>
    <property type="match status" value="1"/>
</dbReference>
<evidence type="ECO:0000313" key="8">
    <source>
        <dbReference type="EMBL" id="OXB22326.1"/>
    </source>
</evidence>
<dbReference type="Gene3D" id="2.130.10.30">
    <property type="entry name" value="Regulator of chromosome condensation 1/beta-lactamase-inhibitor protein II"/>
    <property type="match status" value="2"/>
</dbReference>
<evidence type="ECO:0000256" key="5">
    <source>
        <dbReference type="SAM" id="SignalP"/>
    </source>
</evidence>
<evidence type="ECO:0000256" key="2">
    <source>
        <dbReference type="ARBA" id="ARBA00022729"/>
    </source>
</evidence>
<dbReference type="InterPro" id="IPR006558">
    <property type="entry name" value="LamG-like"/>
</dbReference>
<protein>
    <submittedName>
        <fullName evidence="7">Chromosome condensation regulator RCC1</fullName>
    </submittedName>
</protein>
<dbReference type="Proteomes" id="UP000198319">
    <property type="component" value="Unassembled WGS sequence"/>
</dbReference>
<dbReference type="SUPFAM" id="SSF50985">
    <property type="entry name" value="RCC1/BLIP-II"/>
    <property type="match status" value="1"/>
</dbReference>
<evidence type="ECO:0000313" key="10">
    <source>
        <dbReference type="Proteomes" id="UP000198319"/>
    </source>
</evidence>
<evidence type="ECO:0000313" key="9">
    <source>
        <dbReference type="Proteomes" id="UP000180252"/>
    </source>
</evidence>
<feature type="domain" description="LamG-like jellyroll fold" evidence="6">
    <location>
        <begin position="668"/>
        <end position="806"/>
    </location>
</feature>
<evidence type="ECO:0000259" key="6">
    <source>
        <dbReference type="SMART" id="SM00560"/>
    </source>
</evidence>
<proteinExistence type="predicted"/>
<dbReference type="Pfam" id="PF00415">
    <property type="entry name" value="RCC1"/>
    <property type="match status" value="1"/>
</dbReference>
<feature type="chain" id="PRO_5010247495" evidence="5">
    <location>
        <begin position="19"/>
        <end position="1372"/>
    </location>
</feature>
<dbReference type="InterPro" id="IPR051553">
    <property type="entry name" value="Ran_GTPase-activating"/>
</dbReference>
<dbReference type="InterPro" id="IPR058923">
    <property type="entry name" value="RCC1-like_dom"/>
</dbReference>
<dbReference type="Gene3D" id="3.80.10.10">
    <property type="entry name" value="Ribonuclease Inhibitor"/>
    <property type="match status" value="2"/>
</dbReference>
<dbReference type="SUPFAM" id="SSF52058">
    <property type="entry name" value="L domain-like"/>
    <property type="match status" value="1"/>
</dbReference>
<dbReference type="InterPro" id="IPR011043">
    <property type="entry name" value="Gal_Oxase/kelch_b-propeller"/>
</dbReference>
<dbReference type="InterPro" id="IPR009091">
    <property type="entry name" value="RCC1/BLIP-II"/>
</dbReference>
<dbReference type="PANTHER" id="PTHR45982">
    <property type="entry name" value="REGULATOR OF CHROMOSOME CONDENSATION"/>
    <property type="match status" value="1"/>
</dbReference>
<organism evidence="7 9">
    <name type="scientific">Flavobacterium tructae</name>
    <dbReference type="NCBI Taxonomy" id="1114873"/>
    <lineage>
        <taxon>Bacteria</taxon>
        <taxon>Pseudomonadati</taxon>
        <taxon>Bacteroidota</taxon>
        <taxon>Flavobacteriia</taxon>
        <taxon>Flavobacteriales</taxon>
        <taxon>Flavobacteriaceae</taxon>
        <taxon>Flavobacterium</taxon>
    </lineage>
</organism>
<dbReference type="NCBIfam" id="TIGR04183">
    <property type="entry name" value="Por_Secre_tail"/>
    <property type="match status" value="1"/>
</dbReference>
<accession>A0A1S1J9W9</accession>
<dbReference type="GO" id="GO:0005975">
    <property type="term" value="P:carbohydrate metabolic process"/>
    <property type="evidence" value="ECO:0007669"/>
    <property type="project" value="UniProtKB-ARBA"/>
</dbReference>
<dbReference type="InterPro" id="IPR013320">
    <property type="entry name" value="ConA-like_dom_sf"/>
</dbReference>
<dbReference type="Proteomes" id="UP000180252">
    <property type="component" value="Unassembled WGS sequence"/>
</dbReference>
<dbReference type="InterPro" id="IPR025667">
    <property type="entry name" value="SprB_repeat"/>
</dbReference>
<evidence type="ECO:0000256" key="4">
    <source>
        <dbReference type="ARBA" id="ARBA00023157"/>
    </source>
</evidence>
<comment type="caution">
    <text evidence="7">The sequence shown here is derived from an EMBL/GenBank/DDBJ whole genome shotgun (WGS) entry which is preliminary data.</text>
</comment>
<keyword evidence="3" id="KW-0677">Repeat</keyword>
<dbReference type="Pfam" id="PF13385">
    <property type="entry name" value="Laminin_G_3"/>
    <property type="match status" value="1"/>
</dbReference>
<dbReference type="Pfam" id="PF13573">
    <property type="entry name" value="SprB"/>
    <property type="match status" value="1"/>
</dbReference>
<dbReference type="Gene3D" id="2.60.120.200">
    <property type="match status" value="1"/>
</dbReference>
<dbReference type="PANTHER" id="PTHR45982:SF1">
    <property type="entry name" value="REGULATOR OF CHROMOSOME CONDENSATION"/>
    <property type="match status" value="1"/>
</dbReference>
<dbReference type="STRING" id="1278819.BHE19_02320"/>
<dbReference type="InterPro" id="IPR026444">
    <property type="entry name" value="Secre_tail"/>
</dbReference>
<dbReference type="SUPFAM" id="SSF52075">
    <property type="entry name" value="Outer arm dynein light chain 1"/>
    <property type="match status" value="1"/>
</dbReference>
<reference evidence="7" key="1">
    <citation type="submission" date="2016-09" db="EMBL/GenBank/DDBJ databases">
        <authorList>
            <person name="Capua I."/>
            <person name="De Benedictis P."/>
            <person name="Joannis T."/>
            <person name="Lombin L.H."/>
            <person name="Cattoli G."/>
        </authorList>
    </citation>
    <scope>NUCLEOTIDE SEQUENCE [LARGE SCALE GENOMIC DNA]</scope>
    <source>
        <strain evidence="7">MSU</strain>
    </source>
</reference>
<dbReference type="SUPFAM" id="SSF49899">
    <property type="entry name" value="Concanavalin A-like lectins/glucanases"/>
    <property type="match status" value="1"/>
</dbReference>
<dbReference type="InterPro" id="IPR000408">
    <property type="entry name" value="Reg_chr_condens"/>
</dbReference>
<keyword evidence="4" id="KW-1015">Disulfide bond</keyword>
<dbReference type="RefSeq" id="WP_070906131.1">
    <property type="nucleotide sequence ID" value="NZ_MIKE01000011.1"/>
</dbReference>
<keyword evidence="10" id="KW-1185">Reference proteome</keyword>
<dbReference type="PROSITE" id="PS50012">
    <property type="entry name" value="RCC1_3"/>
    <property type="match status" value="7"/>
</dbReference>
<dbReference type="SUPFAM" id="SSF50965">
    <property type="entry name" value="Galactose oxidase, central domain"/>
    <property type="match status" value="1"/>
</dbReference>
<feature type="signal peptide" evidence="5">
    <location>
        <begin position="1"/>
        <end position="18"/>
    </location>
</feature>
<dbReference type="GO" id="GO:0004553">
    <property type="term" value="F:hydrolase activity, hydrolyzing O-glycosyl compounds"/>
    <property type="evidence" value="ECO:0007669"/>
    <property type="project" value="UniProtKB-ARBA"/>
</dbReference>
<dbReference type="EMBL" id="MIKE01000011">
    <property type="protein sequence ID" value="OHT46364.1"/>
    <property type="molecule type" value="Genomic_DNA"/>
</dbReference>
<reference evidence="9" key="2">
    <citation type="submission" date="2016-09" db="EMBL/GenBank/DDBJ databases">
        <authorList>
            <person name="Chen S."/>
            <person name="Walker E."/>
        </authorList>
    </citation>
    <scope>NUCLEOTIDE SEQUENCE [LARGE SCALE GENOMIC DNA]</scope>
    <source>
        <strain evidence="9">MSU</strain>
    </source>
</reference>
<evidence type="ECO:0000256" key="1">
    <source>
        <dbReference type="ARBA" id="ARBA00022658"/>
    </source>
</evidence>
<dbReference type="SMART" id="SM00560">
    <property type="entry name" value="LamGL"/>
    <property type="match status" value="1"/>
</dbReference>
<evidence type="ECO:0000256" key="3">
    <source>
        <dbReference type="ARBA" id="ARBA00022737"/>
    </source>
</evidence>
<keyword evidence="1" id="KW-0344">Guanine-nucleotide releasing factor</keyword>
<dbReference type="GO" id="GO:0005737">
    <property type="term" value="C:cytoplasm"/>
    <property type="evidence" value="ECO:0007669"/>
    <property type="project" value="TreeGrafter"/>
</dbReference>
<name>A0A1S1J9W9_9FLAO</name>
<dbReference type="OrthoDB" id="1081439at2"/>
<dbReference type="Pfam" id="PF25390">
    <property type="entry name" value="WD40_RLD"/>
    <property type="match status" value="1"/>
</dbReference>
<sequence length="1372" mass="147324">MRKILLLFLILSCFQIKAQCIQSIAAGYNHNIIIKPDGTMWAWGNNGNGQLGDGTTTQKNAPVKIGTSNDWKTVSAGWGHTVAMKADGTLWAWGYGSLGQIGNGPGTVTGYNAVQQIGSAKDWQSISAGGNYTMAIKTNGTLWAWGYNSTGQLGDGTTVNKNTPIQIGTDTDWQTVAAGGEHTIALKKDGSLWAWGENSKGALGDGTLISKTIPTKVGTANDWKTISSGYSHSIALKTNGTLWAWGENINGGVGDGTSLNKNLPTQIGTSTNWKSISAGWNASYAIQTDNSLWAWGENLFGKLGNGTTVGSNTPIQVGTTTKWSLILAGNYHTVAVDKGGDISTWGRNQSGPLGDNTTIDKKVPTKIDCPSSLTITTSFTAITCTGYANGSASVTAVSGGTMPYSYLWSNGYTTSTITGLHPGNYTCTVSDATSSVSKTITITEPIPIAVNATATSVCNAKNDGIITAMATGGTQPYQYAMYPAMNFQSSNIFSNLSAGTYSIIAKDAKGCTTNPYTITINSSATAAPTANAQSFKSGATIASLQATGSNLKWYSSAIIQSNLNLSTSLQTGKYYVSQTVNGCESTRTVVDVTVIPALIDGQVPTNGLIAYFPFNGNANDLSGNGSNGTVTGATLTSDRFGNSNTAYSFDGTNSYIDAVLPNIPKNNSSRTISGWFKTNDAFSDPNKYQVSIFNYGTLAKLQRLSLSVYSKGYLEAITGSDFSNDDFYVNNFNYSNNDWYFFTVTYDGTQLSIYVNGKFVDQKAVNLNTVGTLFRIGQRISGDNTKEGFKGTIDDIAIWDRVLTPEEISALYTPENAENYTLIPDPNFEQKLIDSGIDNGAIDGKVLTSKISNVKILNVTNRNISDLTGIENFVSLTDLYCGQNSLSALNVSKNKALTTLDCNNNKITSLDVSNNTALLNLSCYANRLTSLDVKVNTALLKLDSGSNQYTSLDVSTNTALTFLGCNTSQLTSIDVSRNTALTLLDCRENKITNLDVSKLTTLTELYCQSNQLKDLNISKNKSLEFLNASKNQITTLDLSINTALVGLYAHTNQLTSLNLKNGNNINFQLPFLNITNNPNLSCIQVDDKAYSDTNWAAKKDTIASYNTNCISGFAQIPDQNFEQKLIDLGIDTDGLNGKISVANISTITSLDLSNSTIKDLSGIENFTALTFLDCSNNQLRALDVSRNLALETLNASTNQITTLDFSKNSKLKIVYVANNPLLSLNLQNGNNRNFVLASPTDKKTASLYTSFLGLKTLGCIQVDDATYSNANWSRIKEPNTIYSNSCKNLGIEDSVFDKITMYPNPTTGEVNINNIALEKATVYNSLGQLVKTFTLKSSDTNNTINLSDLPKGVYYVYLIHQDAASAKKVILK</sequence>
<gene>
    <name evidence="8" type="ORF">B0A71_02365</name>
    <name evidence="7" type="ORF">BHE19_02320</name>
</gene>
<dbReference type="GO" id="GO:0005085">
    <property type="term" value="F:guanyl-nucleotide exchange factor activity"/>
    <property type="evidence" value="ECO:0007669"/>
    <property type="project" value="TreeGrafter"/>
</dbReference>
<dbReference type="EMBL" id="MUHG01000002">
    <property type="protein sequence ID" value="OXB22326.1"/>
    <property type="molecule type" value="Genomic_DNA"/>
</dbReference>
<dbReference type="PROSITE" id="PS00626">
    <property type="entry name" value="RCC1_2"/>
    <property type="match status" value="3"/>
</dbReference>
<dbReference type="PRINTS" id="PR00633">
    <property type="entry name" value="RCCNDNSATION"/>
</dbReference>
<reference evidence="8 10" key="3">
    <citation type="submission" date="2016-11" db="EMBL/GenBank/DDBJ databases">
        <title>Whole genomes of Flavobacteriaceae.</title>
        <authorList>
            <person name="Stine C."/>
            <person name="Li C."/>
            <person name="Tadesse D."/>
        </authorList>
    </citation>
    <scope>NUCLEOTIDE SEQUENCE [LARGE SCALE GENOMIC DNA]</scope>
    <source>
        <strain evidence="8 10">ATCC BAA-2541</strain>
    </source>
</reference>